<feature type="compositionally biased region" description="Acidic residues" evidence="1">
    <location>
        <begin position="55"/>
        <end position="76"/>
    </location>
</feature>
<evidence type="ECO:0000313" key="2">
    <source>
        <dbReference type="EMBL" id="ETE72212.1"/>
    </source>
</evidence>
<name>V8PE88_OPHHA</name>
<evidence type="ECO:0000313" key="3">
    <source>
        <dbReference type="Proteomes" id="UP000018936"/>
    </source>
</evidence>
<sequence>MEWRVRVIYTERTRNGNSKEKDTLTDAMKGLVVQQFLWWLNDFSLKDNPIILELKEEEEEEEEEEGGEEEEEEEEENRWKKKEQQDVFAPADFSMLWLEEQKGKADLHVSALQTGAKESLLSTWLNSCQGGN</sequence>
<dbReference type="AlphaFoldDB" id="V8PE88"/>
<keyword evidence="3" id="KW-1185">Reference proteome</keyword>
<dbReference type="Proteomes" id="UP000018936">
    <property type="component" value="Unassembled WGS sequence"/>
</dbReference>
<evidence type="ECO:0000256" key="1">
    <source>
        <dbReference type="SAM" id="MobiDB-lite"/>
    </source>
</evidence>
<proteinExistence type="predicted"/>
<gene>
    <name evidence="2" type="ORF">L345_01967</name>
</gene>
<comment type="caution">
    <text evidence="2">The sequence shown here is derived from an EMBL/GenBank/DDBJ whole genome shotgun (WGS) entry which is preliminary data.</text>
</comment>
<reference evidence="2 3" key="1">
    <citation type="journal article" date="2013" name="Proc. Natl. Acad. Sci. U.S.A.">
        <title>The king cobra genome reveals dynamic gene evolution and adaptation in the snake venom system.</title>
        <authorList>
            <person name="Vonk F.J."/>
            <person name="Casewell N.R."/>
            <person name="Henkel C.V."/>
            <person name="Heimberg A.M."/>
            <person name="Jansen H.J."/>
            <person name="McCleary R.J."/>
            <person name="Kerkkamp H.M."/>
            <person name="Vos R.A."/>
            <person name="Guerreiro I."/>
            <person name="Calvete J.J."/>
            <person name="Wuster W."/>
            <person name="Woods A.E."/>
            <person name="Logan J.M."/>
            <person name="Harrison R.A."/>
            <person name="Castoe T.A."/>
            <person name="de Koning A.P."/>
            <person name="Pollock D.D."/>
            <person name="Yandell M."/>
            <person name="Calderon D."/>
            <person name="Renjifo C."/>
            <person name="Currier R.B."/>
            <person name="Salgado D."/>
            <person name="Pla D."/>
            <person name="Sanz L."/>
            <person name="Hyder A.S."/>
            <person name="Ribeiro J.M."/>
            <person name="Arntzen J.W."/>
            <person name="van den Thillart G.E."/>
            <person name="Boetzer M."/>
            <person name="Pirovano W."/>
            <person name="Dirks R.P."/>
            <person name="Spaink H.P."/>
            <person name="Duboule D."/>
            <person name="McGlinn E."/>
            <person name="Kini R.M."/>
            <person name="Richardson M.K."/>
        </authorList>
    </citation>
    <scope>NUCLEOTIDE SEQUENCE</scope>
    <source>
        <tissue evidence="2">Blood</tissue>
    </source>
</reference>
<organism evidence="2 3">
    <name type="scientific">Ophiophagus hannah</name>
    <name type="common">King cobra</name>
    <name type="synonym">Naja hannah</name>
    <dbReference type="NCBI Taxonomy" id="8665"/>
    <lineage>
        <taxon>Eukaryota</taxon>
        <taxon>Metazoa</taxon>
        <taxon>Chordata</taxon>
        <taxon>Craniata</taxon>
        <taxon>Vertebrata</taxon>
        <taxon>Euteleostomi</taxon>
        <taxon>Lepidosauria</taxon>
        <taxon>Squamata</taxon>
        <taxon>Bifurcata</taxon>
        <taxon>Unidentata</taxon>
        <taxon>Episquamata</taxon>
        <taxon>Toxicofera</taxon>
        <taxon>Serpentes</taxon>
        <taxon>Colubroidea</taxon>
        <taxon>Elapidae</taxon>
        <taxon>Elapinae</taxon>
        <taxon>Ophiophagus</taxon>
    </lineage>
</organism>
<feature type="non-terminal residue" evidence="2">
    <location>
        <position position="1"/>
    </location>
</feature>
<protein>
    <submittedName>
        <fullName evidence="2">Putative F-box protein</fullName>
    </submittedName>
</protein>
<dbReference type="EMBL" id="AZIM01000255">
    <property type="protein sequence ID" value="ETE72212.1"/>
    <property type="molecule type" value="Genomic_DNA"/>
</dbReference>
<feature type="region of interest" description="Disordered" evidence="1">
    <location>
        <begin position="54"/>
        <end position="84"/>
    </location>
</feature>
<accession>V8PE88</accession>